<sequence>MRSSAVRTTALLTAVAALTAACTTEQPGKGMAASPTSAAPKTTTTEKKPRPEEIKLDGIDPCQVLTDEQMKQLSVSRRTRMNQDLVKDGSEDPVCNYGNNSSPRIIYGVGLVIGSGIDHWTGNGNVDVKPTTVGGYSAVTLTFKGAPVDCALAIDIAGGQQFYFDYEPGQAAAQDVMCQNAVKGAELALATLQTLK</sequence>
<proteinExistence type="predicted"/>
<evidence type="ECO:0000313" key="3">
    <source>
        <dbReference type="EMBL" id="MBB4969499.1"/>
    </source>
</evidence>
<evidence type="ECO:0000256" key="2">
    <source>
        <dbReference type="SAM" id="SignalP"/>
    </source>
</evidence>
<dbReference type="InterPro" id="IPR024520">
    <property type="entry name" value="DUF3558"/>
</dbReference>
<comment type="caution">
    <text evidence="3">The sequence shown here is derived from an EMBL/GenBank/DDBJ whole genome shotgun (WGS) entry which is preliminary data.</text>
</comment>
<keyword evidence="4" id="KW-1185">Reference proteome</keyword>
<feature type="chain" id="PRO_5039386821" description="DUF3558 domain-containing protein" evidence="2">
    <location>
        <begin position="21"/>
        <end position="196"/>
    </location>
</feature>
<evidence type="ECO:0000313" key="4">
    <source>
        <dbReference type="Proteomes" id="UP000542674"/>
    </source>
</evidence>
<dbReference type="PROSITE" id="PS51257">
    <property type="entry name" value="PROKAR_LIPOPROTEIN"/>
    <property type="match status" value="1"/>
</dbReference>
<dbReference type="Proteomes" id="UP000542674">
    <property type="component" value="Unassembled WGS sequence"/>
</dbReference>
<feature type="compositionally biased region" description="Low complexity" evidence="1">
    <location>
        <begin position="32"/>
        <end position="43"/>
    </location>
</feature>
<feature type="region of interest" description="Disordered" evidence="1">
    <location>
        <begin position="24"/>
        <end position="50"/>
    </location>
</feature>
<dbReference type="Pfam" id="PF12079">
    <property type="entry name" value="DUF3558"/>
    <property type="match status" value="1"/>
</dbReference>
<dbReference type="EMBL" id="JACHJS010000001">
    <property type="protein sequence ID" value="MBB4969499.1"/>
    <property type="molecule type" value="Genomic_DNA"/>
</dbReference>
<dbReference type="AlphaFoldDB" id="A0A7W7WZE0"/>
<evidence type="ECO:0008006" key="5">
    <source>
        <dbReference type="Google" id="ProtNLM"/>
    </source>
</evidence>
<accession>A0A7W7WZE0</accession>
<evidence type="ECO:0000256" key="1">
    <source>
        <dbReference type="SAM" id="MobiDB-lite"/>
    </source>
</evidence>
<dbReference type="RefSeq" id="WP_184675180.1">
    <property type="nucleotide sequence ID" value="NZ_BAABAI010000035.1"/>
</dbReference>
<name>A0A7W7WZE0_9PSEU</name>
<gene>
    <name evidence="3" type="ORF">F4559_006858</name>
</gene>
<organism evidence="3 4">
    <name type="scientific">Saccharothrix violaceirubra</name>
    <dbReference type="NCBI Taxonomy" id="413306"/>
    <lineage>
        <taxon>Bacteria</taxon>
        <taxon>Bacillati</taxon>
        <taxon>Actinomycetota</taxon>
        <taxon>Actinomycetes</taxon>
        <taxon>Pseudonocardiales</taxon>
        <taxon>Pseudonocardiaceae</taxon>
        <taxon>Saccharothrix</taxon>
    </lineage>
</organism>
<protein>
    <recommendedName>
        <fullName evidence="5">DUF3558 domain-containing protein</fullName>
    </recommendedName>
</protein>
<keyword evidence="2" id="KW-0732">Signal</keyword>
<feature type="signal peptide" evidence="2">
    <location>
        <begin position="1"/>
        <end position="20"/>
    </location>
</feature>
<reference evidence="3 4" key="1">
    <citation type="submission" date="2020-08" db="EMBL/GenBank/DDBJ databases">
        <title>Sequencing the genomes of 1000 actinobacteria strains.</title>
        <authorList>
            <person name="Klenk H.-P."/>
        </authorList>
    </citation>
    <scope>NUCLEOTIDE SEQUENCE [LARGE SCALE GENOMIC DNA]</scope>
    <source>
        <strain evidence="3 4">DSM 45084</strain>
    </source>
</reference>